<evidence type="ECO:0000313" key="5">
    <source>
        <dbReference type="EMBL" id="KAL1584642.1"/>
    </source>
</evidence>
<dbReference type="Proteomes" id="UP000803884">
    <property type="component" value="Unassembled WGS sequence"/>
</dbReference>
<dbReference type="InterPro" id="IPR036322">
    <property type="entry name" value="WD40_repeat_dom_sf"/>
</dbReference>
<dbReference type="RefSeq" id="XP_069227748.1">
    <property type="nucleotide sequence ID" value="XM_069375553.1"/>
</dbReference>
<accession>A0AB34KKP8</accession>
<keyword evidence="2" id="KW-0677">Repeat</keyword>
<dbReference type="InterPro" id="IPR015943">
    <property type="entry name" value="WD40/YVTN_repeat-like_dom_sf"/>
</dbReference>
<evidence type="ECO:0000313" key="6">
    <source>
        <dbReference type="Proteomes" id="UP000803884"/>
    </source>
</evidence>
<feature type="region of interest" description="Disordered" evidence="4">
    <location>
        <begin position="344"/>
        <end position="383"/>
    </location>
</feature>
<feature type="repeat" description="WD" evidence="3">
    <location>
        <begin position="116"/>
        <end position="159"/>
    </location>
</feature>
<organism evidence="5 6">
    <name type="scientific">Cladosporium halotolerans</name>
    <dbReference type="NCBI Taxonomy" id="1052096"/>
    <lineage>
        <taxon>Eukaryota</taxon>
        <taxon>Fungi</taxon>
        <taxon>Dikarya</taxon>
        <taxon>Ascomycota</taxon>
        <taxon>Pezizomycotina</taxon>
        <taxon>Dothideomycetes</taxon>
        <taxon>Dothideomycetidae</taxon>
        <taxon>Cladosporiales</taxon>
        <taxon>Cladosporiaceae</taxon>
        <taxon>Cladosporium</taxon>
    </lineage>
</organism>
<dbReference type="PROSITE" id="PS50082">
    <property type="entry name" value="WD_REPEATS_2"/>
    <property type="match status" value="2"/>
</dbReference>
<evidence type="ECO:0000256" key="3">
    <source>
        <dbReference type="PROSITE-ProRule" id="PRU00221"/>
    </source>
</evidence>
<evidence type="ECO:0000256" key="1">
    <source>
        <dbReference type="ARBA" id="ARBA00022574"/>
    </source>
</evidence>
<dbReference type="PRINTS" id="PR00320">
    <property type="entry name" value="GPROTEINBRPT"/>
</dbReference>
<protein>
    <recommendedName>
        <fullName evidence="7">WD repeat protein</fullName>
    </recommendedName>
</protein>
<dbReference type="Gene3D" id="2.130.10.10">
    <property type="entry name" value="YVTN repeat-like/Quinoprotein amine dehydrogenase"/>
    <property type="match status" value="2"/>
</dbReference>
<dbReference type="GeneID" id="96008391"/>
<dbReference type="SMART" id="SM00320">
    <property type="entry name" value="WD40"/>
    <property type="match status" value="6"/>
</dbReference>
<comment type="caution">
    <text evidence="5">The sequence shown here is derived from an EMBL/GenBank/DDBJ whole genome shotgun (WGS) entry which is preliminary data.</text>
</comment>
<dbReference type="GO" id="GO:0043130">
    <property type="term" value="F:ubiquitin binding"/>
    <property type="evidence" value="ECO:0007669"/>
    <property type="project" value="TreeGrafter"/>
</dbReference>
<gene>
    <name evidence="5" type="ORF">WHR41_06948</name>
</gene>
<dbReference type="GO" id="GO:0043224">
    <property type="term" value="C:nuclear SCF ubiquitin ligase complex"/>
    <property type="evidence" value="ECO:0007669"/>
    <property type="project" value="TreeGrafter"/>
</dbReference>
<keyword evidence="1 3" id="KW-0853">WD repeat</keyword>
<keyword evidence="6" id="KW-1185">Reference proteome</keyword>
<dbReference type="PANTHER" id="PTHR22847">
    <property type="entry name" value="WD40 REPEAT PROTEIN"/>
    <property type="match status" value="1"/>
</dbReference>
<name>A0AB34KKP8_9PEZI</name>
<dbReference type="PANTHER" id="PTHR22847:SF681">
    <property type="entry name" value="F-BOX PROTEIN MET30"/>
    <property type="match status" value="1"/>
</dbReference>
<feature type="repeat" description="WD" evidence="3">
    <location>
        <begin position="261"/>
        <end position="302"/>
    </location>
</feature>
<sequence>MANPNAGHFFQTSESLVSGQRKAAKAQNKLGRPIKLSSKLLAIVPDPFDERAVYVAEAAGEVRRIVLETGERISVDRATAPLTSLAFSPNGQRLYSGCWDKNIYATDFESGATTHLTAHTDFVKCLLTTTLAGKPILLSGSADATIIVWDLSTNKPLHKLKGHVKAVQNLAVDPLSLPSGSSAPGESFVLFSSSSDREIRRWHISLSRAHELPESLERPLRPHETTIWALRFDSEGDLWTASADKTAKHLVRSRGWEADTVLRHADFVGDVLPCDDLGLVVTACRDEEVRVWDVASGECVCVYEGHFEEVTGLARVGRGTVASVSIDGTVRRWGLEKGEMKRFAEERAREAQGESADVGVKKGGPQLTAEEEDELAELMDDSD</sequence>
<evidence type="ECO:0008006" key="7">
    <source>
        <dbReference type="Google" id="ProtNLM"/>
    </source>
</evidence>
<evidence type="ECO:0000256" key="2">
    <source>
        <dbReference type="ARBA" id="ARBA00022737"/>
    </source>
</evidence>
<evidence type="ECO:0000256" key="4">
    <source>
        <dbReference type="SAM" id="MobiDB-lite"/>
    </source>
</evidence>
<dbReference type="EMBL" id="JAAQHG020000024">
    <property type="protein sequence ID" value="KAL1584642.1"/>
    <property type="molecule type" value="Genomic_DNA"/>
</dbReference>
<dbReference type="InterPro" id="IPR019775">
    <property type="entry name" value="WD40_repeat_CS"/>
</dbReference>
<dbReference type="GO" id="GO:0000209">
    <property type="term" value="P:protein polyubiquitination"/>
    <property type="evidence" value="ECO:0007669"/>
    <property type="project" value="TreeGrafter"/>
</dbReference>
<dbReference type="AlphaFoldDB" id="A0AB34KKP8"/>
<dbReference type="InterPro" id="IPR001680">
    <property type="entry name" value="WD40_rpt"/>
</dbReference>
<dbReference type="PROSITE" id="PS00678">
    <property type="entry name" value="WD_REPEATS_1"/>
    <property type="match status" value="2"/>
</dbReference>
<reference evidence="5 6" key="1">
    <citation type="journal article" date="2020" name="Microbiol. Resour. Announc.">
        <title>Draft Genome Sequence of a Cladosporium Species Isolated from the Mesophotic Ascidian Didemnum maculosum.</title>
        <authorList>
            <person name="Gioti A."/>
            <person name="Siaperas R."/>
            <person name="Nikolaivits E."/>
            <person name="Le Goff G."/>
            <person name="Ouazzani J."/>
            <person name="Kotoulas G."/>
            <person name="Topakas E."/>
        </authorList>
    </citation>
    <scope>NUCLEOTIDE SEQUENCE [LARGE SCALE GENOMIC DNA]</scope>
    <source>
        <strain evidence="5 6">TM138-S3</strain>
    </source>
</reference>
<dbReference type="Pfam" id="PF00400">
    <property type="entry name" value="WD40"/>
    <property type="match status" value="4"/>
</dbReference>
<proteinExistence type="predicted"/>
<dbReference type="InterPro" id="IPR020472">
    <property type="entry name" value="WD40_PAC1"/>
</dbReference>
<dbReference type="SUPFAM" id="SSF50978">
    <property type="entry name" value="WD40 repeat-like"/>
    <property type="match status" value="1"/>
</dbReference>
<feature type="compositionally biased region" description="Acidic residues" evidence="4">
    <location>
        <begin position="369"/>
        <end position="383"/>
    </location>
</feature>